<proteinExistence type="predicted"/>
<accession>A0A378JRG5</accession>
<evidence type="ECO:0000313" key="1">
    <source>
        <dbReference type="EMBL" id="STX55781.1"/>
    </source>
</evidence>
<sequence>MNNTLIYIGYILQIGLTSKARYFQSKNPLSQAQEILKEDNEDTNINAIT</sequence>
<dbReference type="EMBL" id="UGNV01000006">
    <property type="protein sequence ID" value="STX55781.1"/>
    <property type="molecule type" value="Genomic_DNA"/>
</dbReference>
<dbReference type="AlphaFoldDB" id="A0A378JRG5"/>
<evidence type="ECO:0000313" key="2">
    <source>
        <dbReference type="Proteomes" id="UP000254968"/>
    </source>
</evidence>
<keyword evidence="2" id="KW-1185">Reference proteome</keyword>
<protein>
    <submittedName>
        <fullName evidence="1">Uncharacterized protein</fullName>
    </submittedName>
</protein>
<gene>
    <name evidence="1" type="ORF">NCTC13315_03151</name>
</gene>
<organism evidence="1 2">
    <name type="scientific">Legionella beliardensis</name>
    <dbReference type="NCBI Taxonomy" id="91822"/>
    <lineage>
        <taxon>Bacteria</taxon>
        <taxon>Pseudomonadati</taxon>
        <taxon>Pseudomonadota</taxon>
        <taxon>Gammaproteobacteria</taxon>
        <taxon>Legionellales</taxon>
        <taxon>Legionellaceae</taxon>
        <taxon>Legionella</taxon>
    </lineage>
</organism>
<dbReference type="Proteomes" id="UP000254968">
    <property type="component" value="Unassembled WGS sequence"/>
</dbReference>
<name>A0A378JRG5_9GAMM</name>
<reference evidence="1 2" key="1">
    <citation type="submission" date="2018-06" db="EMBL/GenBank/DDBJ databases">
        <authorList>
            <consortium name="Pathogen Informatics"/>
            <person name="Doyle S."/>
        </authorList>
    </citation>
    <scope>NUCLEOTIDE SEQUENCE [LARGE SCALE GENOMIC DNA]</scope>
    <source>
        <strain evidence="1 2">NCTC13315</strain>
    </source>
</reference>